<comment type="similarity">
    <text evidence="2">Belongs to the SLC29A/ENT transporter (TC 2.A.57) family.</text>
</comment>
<evidence type="ECO:0000256" key="3">
    <source>
        <dbReference type="ARBA" id="ARBA00022448"/>
    </source>
</evidence>
<dbReference type="PANTHER" id="PTHR10332:SF30">
    <property type="entry name" value="EQUILIBRATIVE NUCLEOTIDE TRANSPORTER 2"/>
    <property type="match status" value="1"/>
</dbReference>
<feature type="transmembrane region" description="Helical" evidence="7">
    <location>
        <begin position="95"/>
        <end position="113"/>
    </location>
</feature>
<dbReference type="GO" id="GO:0005337">
    <property type="term" value="F:nucleoside transmembrane transporter activity"/>
    <property type="evidence" value="ECO:0000318"/>
    <property type="project" value="GO_Central"/>
</dbReference>
<keyword evidence="6 7" id="KW-0472">Membrane</keyword>
<dbReference type="Pfam" id="PF01733">
    <property type="entry name" value="Nucleoside_tran"/>
    <property type="match status" value="1"/>
</dbReference>
<reference evidence="8 10" key="1">
    <citation type="journal article" date="2011" name="Nature">
        <title>The Medicago genome provides insight into the evolution of rhizobial symbioses.</title>
        <authorList>
            <person name="Young N.D."/>
            <person name="Debelle F."/>
            <person name="Oldroyd G.E."/>
            <person name="Geurts R."/>
            <person name="Cannon S.B."/>
            <person name="Udvardi M.K."/>
            <person name="Benedito V.A."/>
            <person name="Mayer K.F."/>
            <person name="Gouzy J."/>
            <person name="Schoof H."/>
            <person name="Van de Peer Y."/>
            <person name="Proost S."/>
            <person name="Cook D.R."/>
            <person name="Meyers B.C."/>
            <person name="Spannagl M."/>
            <person name="Cheung F."/>
            <person name="De Mita S."/>
            <person name="Krishnakumar V."/>
            <person name="Gundlach H."/>
            <person name="Zhou S."/>
            <person name="Mudge J."/>
            <person name="Bharti A.K."/>
            <person name="Murray J.D."/>
            <person name="Naoumkina M.A."/>
            <person name="Rosen B."/>
            <person name="Silverstein K.A."/>
            <person name="Tang H."/>
            <person name="Rombauts S."/>
            <person name="Zhao P.X."/>
            <person name="Zhou P."/>
            <person name="Barbe V."/>
            <person name="Bardou P."/>
            <person name="Bechner M."/>
            <person name="Bellec A."/>
            <person name="Berger A."/>
            <person name="Berges H."/>
            <person name="Bidwell S."/>
            <person name="Bisseling T."/>
            <person name="Choisne N."/>
            <person name="Couloux A."/>
            <person name="Denny R."/>
            <person name="Deshpande S."/>
            <person name="Dai X."/>
            <person name="Doyle J.J."/>
            <person name="Dudez A.M."/>
            <person name="Farmer A.D."/>
            <person name="Fouteau S."/>
            <person name="Franken C."/>
            <person name="Gibelin C."/>
            <person name="Gish J."/>
            <person name="Goldstein S."/>
            <person name="Gonzalez A.J."/>
            <person name="Green P.J."/>
            <person name="Hallab A."/>
            <person name="Hartog M."/>
            <person name="Hua A."/>
            <person name="Humphray S.J."/>
            <person name="Jeong D.H."/>
            <person name="Jing Y."/>
            <person name="Jocker A."/>
            <person name="Kenton S.M."/>
            <person name="Kim D.J."/>
            <person name="Klee K."/>
            <person name="Lai H."/>
            <person name="Lang C."/>
            <person name="Lin S."/>
            <person name="Macmil S.L."/>
            <person name="Magdelenat G."/>
            <person name="Matthews L."/>
            <person name="McCorrison J."/>
            <person name="Monaghan E.L."/>
            <person name="Mun J.H."/>
            <person name="Najar F.Z."/>
            <person name="Nicholson C."/>
            <person name="Noirot C."/>
            <person name="O'Bleness M."/>
            <person name="Paule C.R."/>
            <person name="Poulain J."/>
            <person name="Prion F."/>
            <person name="Qin B."/>
            <person name="Qu C."/>
            <person name="Retzel E.F."/>
            <person name="Riddle C."/>
            <person name="Sallet E."/>
            <person name="Samain S."/>
            <person name="Samson N."/>
            <person name="Sanders I."/>
            <person name="Saurat O."/>
            <person name="Scarpelli C."/>
            <person name="Schiex T."/>
            <person name="Segurens B."/>
            <person name="Severin A.J."/>
            <person name="Sherrier D.J."/>
            <person name="Shi R."/>
            <person name="Sims S."/>
            <person name="Singer S.R."/>
            <person name="Sinharoy S."/>
            <person name="Sterck L."/>
            <person name="Viollet A."/>
            <person name="Wang B.B."/>
            <person name="Wang K."/>
            <person name="Wang M."/>
            <person name="Wang X."/>
            <person name="Warfsmann J."/>
            <person name="Weissenbach J."/>
            <person name="White D.D."/>
            <person name="White J.D."/>
            <person name="Wiley G.B."/>
            <person name="Wincker P."/>
            <person name="Xing Y."/>
            <person name="Yang L."/>
            <person name="Yao Z."/>
            <person name="Ying F."/>
            <person name="Zhai J."/>
            <person name="Zhou L."/>
            <person name="Zuber A."/>
            <person name="Denarie J."/>
            <person name="Dixon R.A."/>
            <person name="May G.D."/>
            <person name="Schwartz D.C."/>
            <person name="Rogers J."/>
            <person name="Quetier F."/>
            <person name="Town C.D."/>
            <person name="Roe B.A."/>
        </authorList>
    </citation>
    <scope>NUCLEOTIDE SEQUENCE [LARGE SCALE GENOMIC DNA]</scope>
    <source>
        <strain evidence="8">A17</strain>
        <strain evidence="9 10">cv. Jemalong A17</strain>
    </source>
</reference>
<feature type="transmembrane region" description="Helical" evidence="7">
    <location>
        <begin position="56"/>
        <end position="75"/>
    </location>
</feature>
<feature type="transmembrane region" description="Helical" evidence="7">
    <location>
        <begin position="300"/>
        <end position="318"/>
    </location>
</feature>
<keyword evidence="4 7" id="KW-0812">Transmembrane</keyword>
<feature type="transmembrane region" description="Helical" evidence="7">
    <location>
        <begin position="330"/>
        <end position="348"/>
    </location>
</feature>
<dbReference type="HOGENOM" id="CLU_021611_5_1_1"/>
<dbReference type="EnsemblPlants" id="AES60810">
    <property type="protein sequence ID" value="AES60810"/>
    <property type="gene ID" value="MTR_1g071120"/>
</dbReference>
<evidence type="ECO:0000256" key="1">
    <source>
        <dbReference type="ARBA" id="ARBA00004141"/>
    </source>
</evidence>
<dbReference type="Proteomes" id="UP000002051">
    <property type="component" value="Unassembled WGS sequence"/>
</dbReference>
<dbReference type="GO" id="GO:0005886">
    <property type="term" value="C:plasma membrane"/>
    <property type="evidence" value="ECO:0000318"/>
    <property type="project" value="GO_Central"/>
</dbReference>
<gene>
    <name evidence="8" type="ordered locus">MTR_1g071120</name>
</gene>
<comment type="subcellular location">
    <subcellularLocation>
        <location evidence="1">Membrane</location>
        <topology evidence="1">Multi-pass membrane protein</topology>
    </subcellularLocation>
</comment>
<protein>
    <submittedName>
        <fullName evidence="8">Equilibrative nucleoside transporter 6</fullName>
    </submittedName>
</protein>
<dbReference type="PANTHER" id="PTHR10332">
    <property type="entry name" value="EQUILIBRATIVE NUCLEOSIDE TRANSPORTER"/>
    <property type="match status" value="1"/>
</dbReference>
<dbReference type="PIRSF" id="PIRSF016379">
    <property type="entry name" value="ENT"/>
    <property type="match status" value="1"/>
</dbReference>
<evidence type="ECO:0000313" key="9">
    <source>
        <dbReference type="EnsemblPlants" id="AES60810"/>
    </source>
</evidence>
<dbReference type="eggNOG" id="KOG1479">
    <property type="taxonomic scope" value="Eukaryota"/>
</dbReference>
<evidence type="ECO:0000313" key="8">
    <source>
        <dbReference type="EMBL" id="AES60810.2"/>
    </source>
</evidence>
<proteinExistence type="inferred from homology"/>
<keyword evidence="3" id="KW-0813">Transport</keyword>
<feature type="transmembrane region" description="Helical" evidence="7">
    <location>
        <begin position="192"/>
        <end position="213"/>
    </location>
</feature>
<dbReference type="EMBL" id="CM001217">
    <property type="protein sequence ID" value="AES60810.2"/>
    <property type="molecule type" value="Genomic_DNA"/>
</dbReference>
<evidence type="ECO:0000256" key="2">
    <source>
        <dbReference type="ARBA" id="ARBA00007965"/>
    </source>
</evidence>
<feature type="transmembrane region" description="Helical" evidence="7">
    <location>
        <begin position="225"/>
        <end position="246"/>
    </location>
</feature>
<feature type="transmembrane region" description="Helical" evidence="7">
    <location>
        <begin position="152"/>
        <end position="172"/>
    </location>
</feature>
<reference evidence="8 10" key="2">
    <citation type="journal article" date="2014" name="BMC Genomics">
        <title>An improved genome release (version Mt4.0) for the model legume Medicago truncatula.</title>
        <authorList>
            <person name="Tang H."/>
            <person name="Krishnakumar V."/>
            <person name="Bidwell S."/>
            <person name="Rosen B."/>
            <person name="Chan A."/>
            <person name="Zhou S."/>
            <person name="Gentzbittel L."/>
            <person name="Childs K.L."/>
            <person name="Yandell M."/>
            <person name="Gundlach H."/>
            <person name="Mayer K.F."/>
            <person name="Schwartz D.C."/>
            <person name="Town C.D."/>
        </authorList>
    </citation>
    <scope>GENOME REANNOTATION</scope>
    <source>
        <strain evidence="9 10">cv. Jemalong A17</strain>
    </source>
</reference>
<evidence type="ECO:0000256" key="6">
    <source>
        <dbReference type="ARBA" id="ARBA00023136"/>
    </source>
</evidence>
<evidence type="ECO:0000256" key="5">
    <source>
        <dbReference type="ARBA" id="ARBA00022989"/>
    </source>
</evidence>
<dbReference type="PaxDb" id="3880-AES60810"/>
<evidence type="ECO:0000256" key="7">
    <source>
        <dbReference type="SAM" id="Phobius"/>
    </source>
</evidence>
<feature type="transmembrane region" description="Helical" evidence="7">
    <location>
        <begin position="125"/>
        <end position="146"/>
    </location>
</feature>
<keyword evidence="5 7" id="KW-1133">Transmembrane helix</keyword>
<keyword evidence="10" id="KW-1185">Reference proteome</keyword>
<accession>G7ICQ2</accession>
<evidence type="ECO:0000256" key="4">
    <source>
        <dbReference type="ARBA" id="ARBA00022692"/>
    </source>
</evidence>
<name>G7ICQ2_MEDTR</name>
<reference evidence="9" key="3">
    <citation type="submission" date="2015-04" db="UniProtKB">
        <authorList>
            <consortium name="EnsemblPlants"/>
        </authorList>
    </citation>
    <scope>IDENTIFICATION</scope>
    <source>
        <strain evidence="9">cv. Jemalong A17</strain>
    </source>
</reference>
<accession>A0A0C3UNX3</accession>
<dbReference type="AlphaFoldDB" id="G7ICQ2"/>
<organism evidence="8 10">
    <name type="scientific">Medicago truncatula</name>
    <name type="common">Barrel medic</name>
    <name type="synonym">Medicago tribuloides</name>
    <dbReference type="NCBI Taxonomy" id="3880"/>
    <lineage>
        <taxon>Eukaryota</taxon>
        <taxon>Viridiplantae</taxon>
        <taxon>Streptophyta</taxon>
        <taxon>Embryophyta</taxon>
        <taxon>Tracheophyta</taxon>
        <taxon>Spermatophyta</taxon>
        <taxon>Magnoliopsida</taxon>
        <taxon>eudicotyledons</taxon>
        <taxon>Gunneridae</taxon>
        <taxon>Pentapetalae</taxon>
        <taxon>rosids</taxon>
        <taxon>fabids</taxon>
        <taxon>Fabales</taxon>
        <taxon>Fabaceae</taxon>
        <taxon>Papilionoideae</taxon>
        <taxon>50 kb inversion clade</taxon>
        <taxon>NPAAA clade</taxon>
        <taxon>Hologalegina</taxon>
        <taxon>IRL clade</taxon>
        <taxon>Trifolieae</taxon>
        <taxon>Medicago</taxon>
    </lineage>
</organism>
<evidence type="ECO:0000313" key="10">
    <source>
        <dbReference type="Proteomes" id="UP000002051"/>
    </source>
</evidence>
<sequence length="422" mass="46849">MHFVHDQISTRELEERFMAVQCSDGHGWTGSKDEAHYQNENSKSSSSEVEGADGKFAAMVVCWILGNGVLFTWSSMLRIIDYYLILFPNYHPSRVLTLVYQPFAFGTMAILAYHEAKLNTRKRNLSGYTLFFLSSMAVLILCKSSTSGKGGLGTFIGICIVSGVFGIADALAQGGMIGDISLMHPDFMQSFLAGEAASGALTSVLRLITKAIFENSKDGLRKGAIMFFAISILFELLCTVLYAFMFPKLPIVKYYRSKAASEGSKTVTADLAVVGIQATGESKQFERKGMKRLLWENKDYALDLFLIYILTLAIYPGFLSEDTGKHSLGMLVLIAMYNAWDLVGRYVPLIKSLKMESRKLITGSVCARFVLIPAFYFAAKYGTQGWMIMLTSFFEFLCHESPPTDLLNLLRSDAAGAFYLRV</sequence>
<dbReference type="InterPro" id="IPR002259">
    <property type="entry name" value="Eqnu_transpt"/>
</dbReference>